<keyword evidence="4" id="KW-0145">Chemotaxis</keyword>
<comment type="catalytic activity">
    <reaction evidence="3">
        <text>[protein]-L-glutamate 5-O-methyl ester + H2O = L-glutamyl-[protein] + methanol + H(+)</text>
        <dbReference type="Rhea" id="RHEA:23236"/>
        <dbReference type="Rhea" id="RHEA-COMP:10208"/>
        <dbReference type="Rhea" id="RHEA-COMP:10311"/>
        <dbReference type="ChEBI" id="CHEBI:15377"/>
        <dbReference type="ChEBI" id="CHEBI:15378"/>
        <dbReference type="ChEBI" id="CHEBI:17790"/>
        <dbReference type="ChEBI" id="CHEBI:29973"/>
        <dbReference type="ChEBI" id="CHEBI:82795"/>
        <dbReference type="EC" id="3.1.1.61"/>
    </reaction>
</comment>
<evidence type="ECO:0000259" key="5">
    <source>
        <dbReference type="PROSITE" id="PS50122"/>
    </source>
</evidence>
<accession>A0A0A6P3M7</accession>
<dbReference type="GO" id="GO:0000156">
    <property type="term" value="F:phosphorelay response regulator activity"/>
    <property type="evidence" value="ECO:0007669"/>
    <property type="project" value="InterPro"/>
</dbReference>
<dbReference type="PROSITE" id="PS50122">
    <property type="entry name" value="CHEB"/>
    <property type="match status" value="1"/>
</dbReference>
<dbReference type="PANTHER" id="PTHR42872">
    <property type="entry name" value="PROTEIN-GLUTAMATE METHYLESTERASE/PROTEIN-GLUTAMINE GLUTAMINASE"/>
    <property type="match status" value="1"/>
</dbReference>
<feature type="domain" description="CheB-type methylesterase" evidence="5">
    <location>
        <begin position="1"/>
        <end position="189"/>
    </location>
</feature>
<dbReference type="EC" id="3.1.1.61" evidence="2"/>
<sequence>MMFEAIVIGASAGGLKALTSVLGALPSEFPLPIIIVQHLHPHSDSYLAHILDTKCQLKVKQADEKESIVAGIVYVAPPNYHLLVEEDRTFSLTCEEPVKFARPSVDVLFETAIYAYRNKLIGIILTGANNDGSQGVTKIKKMGGYVIVQAPTTAEADAMPQAAIAATQVDEILPINQIGPYLLQLINQSKNRANF</sequence>
<dbReference type="GO" id="GO:0006935">
    <property type="term" value="P:chemotaxis"/>
    <property type="evidence" value="ECO:0007669"/>
    <property type="project" value="UniProtKB-UniRule"/>
</dbReference>
<dbReference type="InterPro" id="IPR000673">
    <property type="entry name" value="Sig_transdc_resp-reg_Me-estase"/>
</dbReference>
<dbReference type="Gene3D" id="3.40.50.180">
    <property type="entry name" value="Methylesterase CheB, C-terminal domain"/>
    <property type="match status" value="1"/>
</dbReference>
<evidence type="ECO:0000256" key="4">
    <source>
        <dbReference type="PROSITE-ProRule" id="PRU00050"/>
    </source>
</evidence>
<dbReference type="PANTHER" id="PTHR42872:SF3">
    <property type="entry name" value="PROTEIN-GLUTAMATE METHYLESTERASE_PROTEIN-GLUTAMINE GLUTAMINASE 1"/>
    <property type="match status" value="1"/>
</dbReference>
<keyword evidence="1 4" id="KW-0378">Hydrolase</keyword>
<evidence type="ECO:0000313" key="7">
    <source>
        <dbReference type="Proteomes" id="UP000030428"/>
    </source>
</evidence>
<dbReference type="Pfam" id="PF01339">
    <property type="entry name" value="CheB_methylest"/>
    <property type="match status" value="1"/>
</dbReference>
<dbReference type="InterPro" id="IPR035909">
    <property type="entry name" value="CheB_C"/>
</dbReference>
<dbReference type="GO" id="GO:0008984">
    <property type="term" value="F:protein-glutamate methylesterase activity"/>
    <property type="evidence" value="ECO:0007669"/>
    <property type="project" value="UniProtKB-EC"/>
</dbReference>
<dbReference type="EMBL" id="JSZA02000037">
    <property type="protein sequence ID" value="KHD05373.1"/>
    <property type="molecule type" value="Genomic_DNA"/>
</dbReference>
<evidence type="ECO:0000313" key="6">
    <source>
        <dbReference type="EMBL" id="KHD05373.1"/>
    </source>
</evidence>
<dbReference type="AlphaFoldDB" id="A0A0A6P3M7"/>
<dbReference type="SUPFAM" id="SSF52738">
    <property type="entry name" value="Methylesterase CheB, C-terminal domain"/>
    <property type="match status" value="1"/>
</dbReference>
<dbReference type="CDD" id="cd16433">
    <property type="entry name" value="CheB"/>
    <property type="match status" value="1"/>
</dbReference>
<dbReference type="Proteomes" id="UP000030428">
    <property type="component" value="Unassembled WGS sequence"/>
</dbReference>
<evidence type="ECO:0000256" key="3">
    <source>
        <dbReference type="ARBA" id="ARBA00048267"/>
    </source>
</evidence>
<proteinExistence type="predicted"/>
<evidence type="ECO:0000256" key="1">
    <source>
        <dbReference type="ARBA" id="ARBA00022801"/>
    </source>
</evidence>
<evidence type="ECO:0000256" key="2">
    <source>
        <dbReference type="ARBA" id="ARBA00039140"/>
    </source>
</evidence>
<feature type="active site" evidence="4">
    <location>
        <position position="38"/>
    </location>
</feature>
<keyword evidence="7" id="KW-1185">Reference proteome</keyword>
<reference evidence="6 7" key="1">
    <citation type="journal article" date="2016" name="Front. Microbiol.">
        <title>Single-Cell (Meta-)Genomics of a Dimorphic Candidatus Thiomargarita nelsonii Reveals Genomic Plasticity.</title>
        <authorList>
            <person name="Flood B.E."/>
            <person name="Fliss P."/>
            <person name="Jones D.S."/>
            <person name="Dick G.J."/>
            <person name="Jain S."/>
            <person name="Kaster A.K."/>
            <person name="Winkel M."/>
            <person name="Mussmann M."/>
            <person name="Bailey J."/>
        </authorList>
    </citation>
    <scope>NUCLEOTIDE SEQUENCE [LARGE SCALE GENOMIC DNA]</scope>
    <source>
        <strain evidence="6">Hydrate Ridge</strain>
    </source>
</reference>
<gene>
    <name evidence="6" type="ORF">PN36_11950</name>
</gene>
<organism evidence="6 7">
    <name type="scientific">Candidatus Thiomargarita nelsonii</name>
    <dbReference type="NCBI Taxonomy" id="1003181"/>
    <lineage>
        <taxon>Bacteria</taxon>
        <taxon>Pseudomonadati</taxon>
        <taxon>Pseudomonadota</taxon>
        <taxon>Gammaproteobacteria</taxon>
        <taxon>Thiotrichales</taxon>
        <taxon>Thiotrichaceae</taxon>
        <taxon>Thiomargarita</taxon>
    </lineage>
</organism>
<dbReference type="GO" id="GO:0005737">
    <property type="term" value="C:cytoplasm"/>
    <property type="evidence" value="ECO:0007669"/>
    <property type="project" value="InterPro"/>
</dbReference>
<feature type="active site" evidence="4">
    <location>
        <position position="11"/>
    </location>
</feature>
<comment type="caution">
    <text evidence="6">The sequence shown here is derived from an EMBL/GenBank/DDBJ whole genome shotgun (WGS) entry which is preliminary data.</text>
</comment>
<protein>
    <recommendedName>
        <fullName evidence="2">protein-glutamate methylesterase</fullName>
        <ecNumber evidence="2">3.1.1.61</ecNumber>
    </recommendedName>
</protein>
<feature type="active site" evidence="4">
    <location>
        <position position="131"/>
    </location>
</feature>
<name>A0A0A6P3M7_9GAMM</name>